<dbReference type="Pfam" id="PF01040">
    <property type="entry name" value="UbiA"/>
    <property type="match status" value="1"/>
</dbReference>
<evidence type="ECO:0000256" key="5">
    <source>
        <dbReference type="ARBA" id="ARBA00022519"/>
    </source>
</evidence>
<feature type="transmembrane region" description="Helical" evidence="12">
    <location>
        <begin position="233"/>
        <end position="252"/>
    </location>
</feature>
<evidence type="ECO:0000256" key="4">
    <source>
        <dbReference type="ARBA" id="ARBA00022475"/>
    </source>
</evidence>
<dbReference type="GO" id="GO:0005886">
    <property type="term" value="C:plasma membrane"/>
    <property type="evidence" value="ECO:0007669"/>
    <property type="project" value="UniProtKB-SubCell"/>
</dbReference>
<keyword evidence="7 12" id="KW-0831">Ubiquinone biosynthesis</keyword>
<evidence type="ECO:0000256" key="8">
    <source>
        <dbReference type="ARBA" id="ARBA00022692"/>
    </source>
</evidence>
<keyword evidence="4 12" id="KW-1003">Cell membrane</keyword>
<feature type="transmembrane region" description="Helical" evidence="12">
    <location>
        <begin position="45"/>
        <end position="66"/>
    </location>
</feature>
<dbReference type="GO" id="GO:0008412">
    <property type="term" value="F:4-hydroxybenzoate polyprenyltransferase activity"/>
    <property type="evidence" value="ECO:0007669"/>
    <property type="project" value="UniProtKB-UniRule"/>
</dbReference>
<protein>
    <recommendedName>
        <fullName evidence="12 13">4-hydroxybenzoate octaprenyltransferase</fullName>
        <ecNumber evidence="12 13">2.5.1.39</ecNumber>
    </recommendedName>
    <alternativeName>
        <fullName evidence="12">4-HB polyprenyltransferase</fullName>
    </alternativeName>
</protein>
<dbReference type="EMBL" id="QDDL01000002">
    <property type="protein sequence ID" value="PVZ70462.1"/>
    <property type="molecule type" value="Genomic_DNA"/>
</dbReference>
<dbReference type="CDD" id="cd13959">
    <property type="entry name" value="PT_UbiA_COQ2"/>
    <property type="match status" value="1"/>
</dbReference>
<evidence type="ECO:0000256" key="6">
    <source>
        <dbReference type="ARBA" id="ARBA00022679"/>
    </source>
</evidence>
<gene>
    <name evidence="12 14" type="primary">ubiA</name>
    <name evidence="14" type="ORF">DC094_07720</name>
</gene>
<evidence type="ECO:0000256" key="13">
    <source>
        <dbReference type="NCBIfam" id="TIGR01474"/>
    </source>
</evidence>
<dbReference type="FunFam" id="1.10.357.140:FF:000002">
    <property type="entry name" value="4-hydroxybenzoate octaprenyltransferase"/>
    <property type="match status" value="1"/>
</dbReference>
<evidence type="ECO:0000256" key="12">
    <source>
        <dbReference type="HAMAP-Rule" id="MF_01635"/>
    </source>
</evidence>
<evidence type="ECO:0000256" key="10">
    <source>
        <dbReference type="ARBA" id="ARBA00022989"/>
    </source>
</evidence>
<evidence type="ECO:0000256" key="2">
    <source>
        <dbReference type="ARBA" id="ARBA00004141"/>
    </source>
</evidence>
<dbReference type="PANTHER" id="PTHR11048">
    <property type="entry name" value="PRENYLTRANSFERASES"/>
    <property type="match status" value="1"/>
</dbReference>
<feature type="transmembrane region" description="Helical" evidence="12">
    <location>
        <begin position="163"/>
        <end position="185"/>
    </location>
</feature>
<keyword evidence="15" id="KW-1185">Reference proteome</keyword>
<keyword evidence="9 12" id="KW-0460">Magnesium</keyword>
<dbReference type="Gene3D" id="1.20.120.1780">
    <property type="entry name" value="UbiA prenyltransferase"/>
    <property type="match status" value="1"/>
</dbReference>
<dbReference type="GO" id="GO:0006744">
    <property type="term" value="P:ubiquinone biosynthetic process"/>
    <property type="evidence" value="ECO:0007669"/>
    <property type="project" value="UniProtKB-UniRule"/>
</dbReference>
<dbReference type="InterPro" id="IPR044878">
    <property type="entry name" value="UbiA_sf"/>
</dbReference>
<dbReference type="AlphaFoldDB" id="A0A2V1H1Z5"/>
<dbReference type="FunFam" id="1.20.120.1780:FF:000001">
    <property type="entry name" value="4-hydroxybenzoate octaprenyltransferase"/>
    <property type="match status" value="1"/>
</dbReference>
<evidence type="ECO:0000313" key="15">
    <source>
        <dbReference type="Proteomes" id="UP000244906"/>
    </source>
</evidence>
<evidence type="ECO:0000256" key="11">
    <source>
        <dbReference type="ARBA" id="ARBA00023136"/>
    </source>
</evidence>
<reference evidence="14 15" key="1">
    <citation type="submission" date="2018-04" db="EMBL/GenBank/DDBJ databases">
        <title>Thalassorhabdus spongiae gen. nov., sp. nov., isolated from a marine sponge in South-West Iceland.</title>
        <authorList>
            <person name="Knobloch S."/>
            <person name="Daussin A."/>
            <person name="Johannsson R."/>
            <person name="Marteinsson V.T."/>
        </authorList>
    </citation>
    <scope>NUCLEOTIDE SEQUENCE [LARGE SCALE GENOMIC DNA]</scope>
    <source>
        <strain evidence="14 15">Hp12</strain>
    </source>
</reference>
<comment type="subcellular location">
    <subcellularLocation>
        <location evidence="12">Cell inner membrane</location>
        <topology evidence="12">Multi-pass membrane protein</topology>
    </subcellularLocation>
    <subcellularLocation>
        <location evidence="2">Membrane</location>
        <topology evidence="2">Multi-pass membrane protein</topology>
    </subcellularLocation>
</comment>
<dbReference type="UniPathway" id="UPA00232"/>
<dbReference type="Proteomes" id="UP000244906">
    <property type="component" value="Unassembled WGS sequence"/>
</dbReference>
<keyword evidence="5 12" id="KW-0997">Cell inner membrane</keyword>
<name>A0A2V1H1Z5_9GAMM</name>
<evidence type="ECO:0000256" key="9">
    <source>
        <dbReference type="ARBA" id="ARBA00022842"/>
    </source>
</evidence>
<feature type="transmembrane region" description="Helical" evidence="12">
    <location>
        <begin position="140"/>
        <end position="157"/>
    </location>
</feature>
<feature type="transmembrane region" description="Helical" evidence="12">
    <location>
        <begin position="113"/>
        <end position="131"/>
    </location>
</feature>
<sequence length="285" mass="31616">MLAKRIIAYGQLMRLDRPVGSLLLLWPTLWALWIAGNGMPKASVVAVFIAGVFLMRSAGCVINDYADRKVDGHVERTKNRPLASGRVTGTEALVLFGLLGLLALILVFTQNTLTIIMAFAGAVFATVYPFLKRYTNLPQLGLGIAFSWSVPMAFAAETATVPMIAWLVFVLNLIWTIAYDTQYAMVDRPDDLKIGIKSTAILFGNYDRLIVGILQALTLAGFWLLGWLEGYGIYYNSSLLLASTMVLWQQWLTRHCEPADCFRAFLNNSWLGGVIFCGLMLQYLA</sequence>
<keyword evidence="11 12" id="KW-0472">Membrane</keyword>
<feature type="transmembrane region" description="Helical" evidence="12">
    <location>
        <begin position="21"/>
        <end position="39"/>
    </location>
</feature>
<comment type="catalytic activity">
    <reaction evidence="12">
        <text>all-trans-octaprenyl diphosphate + 4-hydroxybenzoate = 4-hydroxy-3-(all-trans-octaprenyl)benzoate + diphosphate</text>
        <dbReference type="Rhea" id="RHEA:27782"/>
        <dbReference type="ChEBI" id="CHEBI:1617"/>
        <dbReference type="ChEBI" id="CHEBI:17879"/>
        <dbReference type="ChEBI" id="CHEBI:33019"/>
        <dbReference type="ChEBI" id="CHEBI:57711"/>
        <dbReference type="EC" id="2.5.1.39"/>
    </reaction>
</comment>
<keyword evidence="10 12" id="KW-1133">Transmembrane helix</keyword>
<feature type="transmembrane region" description="Helical" evidence="12">
    <location>
        <begin position="206"/>
        <end position="227"/>
    </location>
</feature>
<feature type="transmembrane region" description="Helical" evidence="12">
    <location>
        <begin position="87"/>
        <end position="107"/>
    </location>
</feature>
<dbReference type="RefSeq" id="WP_116686535.1">
    <property type="nucleotide sequence ID" value="NZ_CAWNYD010000002.1"/>
</dbReference>
<keyword evidence="8 12" id="KW-0812">Transmembrane</keyword>
<comment type="caution">
    <text evidence="14">The sequence shown here is derived from an EMBL/GenBank/DDBJ whole genome shotgun (WGS) entry which is preliminary data.</text>
</comment>
<dbReference type="EC" id="2.5.1.39" evidence="12 13"/>
<dbReference type="HAMAP" id="MF_01635">
    <property type="entry name" value="UbiA"/>
    <property type="match status" value="1"/>
</dbReference>
<evidence type="ECO:0000256" key="1">
    <source>
        <dbReference type="ARBA" id="ARBA00001946"/>
    </source>
</evidence>
<dbReference type="NCBIfam" id="TIGR01474">
    <property type="entry name" value="ubiA_proteo"/>
    <property type="match status" value="1"/>
</dbReference>
<dbReference type="OrthoDB" id="9782418at2"/>
<evidence type="ECO:0000313" key="14">
    <source>
        <dbReference type="EMBL" id="PVZ70462.1"/>
    </source>
</evidence>
<comment type="pathway">
    <text evidence="12">Cofactor biosynthesis; ubiquinone biosynthesis.</text>
</comment>
<dbReference type="Gene3D" id="1.10.357.140">
    <property type="entry name" value="UbiA prenyltransferase"/>
    <property type="match status" value="1"/>
</dbReference>
<organism evidence="14 15">
    <name type="scientific">Pelagibaculum spongiae</name>
    <dbReference type="NCBI Taxonomy" id="2080658"/>
    <lineage>
        <taxon>Bacteria</taxon>
        <taxon>Pseudomonadati</taxon>
        <taxon>Pseudomonadota</taxon>
        <taxon>Gammaproteobacteria</taxon>
        <taxon>Oceanospirillales</taxon>
        <taxon>Pelagibaculum</taxon>
    </lineage>
</organism>
<proteinExistence type="inferred from homology"/>
<accession>A0A2V1H1Z5</accession>
<dbReference type="InterPro" id="IPR039653">
    <property type="entry name" value="Prenyltransferase"/>
</dbReference>
<evidence type="ECO:0000256" key="7">
    <source>
        <dbReference type="ARBA" id="ARBA00022688"/>
    </source>
</evidence>
<dbReference type="InterPro" id="IPR000537">
    <property type="entry name" value="UbiA_prenyltransferase"/>
</dbReference>
<comment type="function">
    <text evidence="12">Catalyzes the prenylation of para-hydroxybenzoate (PHB) with an all-trans polyprenyl group. Mediates the second step in the final reaction sequence of ubiquinone-8 (UQ-8) biosynthesis, which is the condensation of the polyisoprenoid side chain with PHB, generating the first membrane-bound Q intermediate 3-octaprenyl-4-hydroxybenzoate.</text>
</comment>
<comment type="cofactor">
    <cofactor evidence="1 12">
        <name>Mg(2+)</name>
        <dbReference type="ChEBI" id="CHEBI:18420"/>
    </cofactor>
</comment>
<dbReference type="PANTHER" id="PTHR11048:SF28">
    <property type="entry name" value="4-HYDROXYBENZOATE POLYPRENYLTRANSFERASE, MITOCHONDRIAL"/>
    <property type="match status" value="1"/>
</dbReference>
<dbReference type="InterPro" id="IPR006370">
    <property type="entry name" value="HB_polyprenyltransferase-like"/>
</dbReference>
<keyword evidence="6 12" id="KW-0808">Transferase</keyword>
<comment type="similarity">
    <text evidence="3 12">Belongs to the UbiA prenyltransferase family.</text>
</comment>
<evidence type="ECO:0000256" key="3">
    <source>
        <dbReference type="ARBA" id="ARBA00005985"/>
    </source>
</evidence>
<feature type="transmembrane region" description="Helical" evidence="12">
    <location>
        <begin position="264"/>
        <end position="284"/>
    </location>
</feature>